<dbReference type="InterPro" id="IPR015943">
    <property type="entry name" value="WD40/YVTN_repeat-like_dom_sf"/>
</dbReference>
<protein>
    <submittedName>
        <fullName evidence="5">Caspase family protein</fullName>
    </submittedName>
</protein>
<dbReference type="InterPro" id="IPR049052">
    <property type="entry name" value="nSTAND1"/>
</dbReference>
<comment type="caution">
    <text evidence="5">The sequence shown here is derived from an EMBL/GenBank/DDBJ whole genome shotgun (WGS) entry which is preliminary data.</text>
</comment>
<dbReference type="Proteomes" id="UP000813215">
    <property type="component" value="Unassembled WGS sequence"/>
</dbReference>
<dbReference type="GO" id="GO:0004197">
    <property type="term" value="F:cysteine-type endopeptidase activity"/>
    <property type="evidence" value="ECO:0007669"/>
    <property type="project" value="InterPro"/>
</dbReference>
<dbReference type="PANTHER" id="PTHR19879">
    <property type="entry name" value="TRANSCRIPTION INITIATION FACTOR TFIID"/>
    <property type="match status" value="1"/>
</dbReference>
<evidence type="ECO:0000256" key="1">
    <source>
        <dbReference type="PROSITE-ProRule" id="PRU00221"/>
    </source>
</evidence>
<keyword evidence="1" id="KW-0853">WD repeat</keyword>
<dbReference type="InterPro" id="IPR011600">
    <property type="entry name" value="Pept_C14_caspase"/>
</dbReference>
<evidence type="ECO:0000313" key="6">
    <source>
        <dbReference type="Proteomes" id="UP000813215"/>
    </source>
</evidence>
<feature type="domain" description="Novel STAND NTPase 1" evidence="4">
    <location>
        <begin position="304"/>
        <end position="494"/>
    </location>
</feature>
<dbReference type="EMBL" id="JAHHHW010000155">
    <property type="protein sequence ID" value="MBW4435211.1"/>
    <property type="molecule type" value="Genomic_DNA"/>
</dbReference>
<gene>
    <name evidence="5" type="ORF">KME28_26740</name>
</gene>
<dbReference type="SMART" id="SM00320">
    <property type="entry name" value="WD40"/>
    <property type="match status" value="9"/>
</dbReference>
<organism evidence="5 6">
    <name type="scientific">Pelatocladus maniniholoensis HA4357-MV3</name>
    <dbReference type="NCBI Taxonomy" id="1117104"/>
    <lineage>
        <taxon>Bacteria</taxon>
        <taxon>Bacillati</taxon>
        <taxon>Cyanobacteriota</taxon>
        <taxon>Cyanophyceae</taxon>
        <taxon>Nostocales</taxon>
        <taxon>Nostocaceae</taxon>
        <taxon>Pelatocladus</taxon>
    </lineage>
</organism>
<accession>A0A9E3HDD4</accession>
<dbReference type="InterPro" id="IPR029030">
    <property type="entry name" value="Caspase-like_dom_sf"/>
</dbReference>
<feature type="repeat" description="WD" evidence="1">
    <location>
        <begin position="1280"/>
        <end position="1321"/>
    </location>
</feature>
<dbReference type="InterPro" id="IPR027417">
    <property type="entry name" value="P-loop_NTPase"/>
</dbReference>
<dbReference type="SUPFAM" id="SSF82171">
    <property type="entry name" value="DPP6 N-terminal domain-like"/>
    <property type="match status" value="1"/>
</dbReference>
<dbReference type="Gene3D" id="2.130.10.10">
    <property type="entry name" value="YVTN repeat-like/Quinoprotein amine dehydrogenase"/>
    <property type="match status" value="3"/>
</dbReference>
<feature type="domain" description="Novel STAND NTPase 1" evidence="4">
    <location>
        <begin position="502"/>
        <end position="828"/>
    </location>
</feature>
<evidence type="ECO:0000259" key="3">
    <source>
        <dbReference type="Pfam" id="PF12894"/>
    </source>
</evidence>
<evidence type="ECO:0000313" key="5">
    <source>
        <dbReference type="EMBL" id="MBW4435211.1"/>
    </source>
</evidence>
<dbReference type="InterPro" id="IPR024977">
    <property type="entry name" value="Apc4-like_WD40_dom"/>
</dbReference>
<dbReference type="SUPFAM" id="SSF52129">
    <property type="entry name" value="Caspase-like"/>
    <property type="match status" value="1"/>
</dbReference>
<dbReference type="Gene3D" id="3.40.50.1460">
    <property type="match status" value="1"/>
</dbReference>
<name>A0A9E3HDD4_9NOST</name>
<evidence type="ECO:0000259" key="2">
    <source>
        <dbReference type="Pfam" id="PF00656"/>
    </source>
</evidence>
<dbReference type="SUPFAM" id="SSF50978">
    <property type="entry name" value="WD40 repeat-like"/>
    <property type="match status" value="1"/>
</dbReference>
<sequence>MSQTNTLVKAQKITSFKRSLAVVIGINEYQNKIPKLQTARRDAEVLAQILAEEHQYDEVILITDETECKPTLKNLLTLLEERLPKEIQPTKDDRLLFYFAGHGIARNSDKGPAGNLVPQDADLKNNKTLLPMQKLHECLSALSCRHLLVIIDCCFAGTFRWSSARLATVIPTVIRKEHYDRFIKSPAWQAITSAAHNQEALDILRDNRGGINHSPFAEALFKALRGEGDVIPAAKNGKSAGDGVITATELYIYLRDHVETASNESQTPGIWPLSKHDRGEYIFLVPGADPKLKPAPKLTEKNNPYRGLQSFEEEHSQLFFGRKELVDELYQKVSNASSSLTVVSGISGSGKSSLVKAGLIPYLRQNHSQEWYILKPMRPSESPFTALARTILFITNNNDIVVSKQLDNLHFIDEIVKQEIIALNQRIDDGDINSEEDEIIQLEQKVNKYEIIIDIWKRGTKEAKQFLIVDHFDDLNNLCRVPNEQKLLKEAVLDCLNPLSQRLQNPNEFIKIVKTWSQQRPGFRLLLVIDQFEELITLSSQSKEDKQNQQPNLTELQQFLKLLEATLAANLPQLSILITLRSDFEPRFLNSETLKSYWTHARFSVRAMRSDELREAIERPAAEMALYFEQLPGERNPVDKLVDEVGQMPGALPLLSFTLSELYIKLAKKWEAGESSDRALTLDAEFDKEGGVAGSLTRRANKEYGSLPDDAHRDTMRRVMLRMVTIEGGESARRRVPSSELVYADKHDPSKRDDEENQRVKLVMKRLIEARLVVSGQETGEPYVEPAHDFLVRSWDKLQKWQQQEQQDLALQRRLTPNALEWKNKEQSTSVFGKAEPVLSWFDKKIDSAEDWFSKIKKDAQERQREKKRQFLWNGNPYLEVLRKKLKSADYWFNQVEAQFVQQSVWQRRRNTNLRWSIAIGVTVSSVSLTAWALFNLRQTIIGEISTYRQASEAFLLSHQELDALISGSRARKNFSNPLLQIFPPNPQLREQVLQTLRKAFYGMKERNRWEPMPGMEVRSMFFQPNGKLLIATKSNDNGTVQLWDRETKGKPILELPGHKFQAGDYADNVFFSPDGSKIATTDSQGIVRLWDWNGNKLKEFPAGYEIKKLSFSPNGQSFVTKGYDNEDDQKKLEQTIRLWNLEGRSETLAKNQKIDFGFRSDGRLIMAYENGSESITLLIPGLPNPVIPGEVVSEGVDVSLSPDGNYIVLSQPFGDSFSTQIWTLDGGKLEKVALSGDSNAAYINEAQITSFSSDSKLVAFANNNIVRIYNLEFNDFNEIKLPSGTIENMVFSQDGKYIATQSETGTVRLWNVDVPQPDESKQYRFLQNDIQNISFNPDRKTIAIVSNNGTTIRLFDSSGKQLSEFPVTSSKVTSISFSPNSKIIATGHENGTVSFFNQNGKELEPIKAHLKNVKSIVFSPDGQRLGTLGSDRKDADGSDTYLAKLWKFNGDKLELEKSSTKEYADFEKAHSIRFEANEELKVVTEINDNHVATTVSLWNMSGEQQDILSGELKRESSDRIAVSPDGSLLASVSRVSKNIIKLWDLQNRNFLMEFKYNECELNYPTDQKCFTNISFNPDGSTLAIIASDGRAKFLHLGSFDDLLAKGCDRMRDYLATLDENNSDRHLCDNIDNSQR</sequence>
<dbReference type="SUPFAM" id="SSF52540">
    <property type="entry name" value="P-loop containing nucleoside triphosphate hydrolases"/>
    <property type="match status" value="1"/>
</dbReference>
<dbReference type="PROSITE" id="PS50082">
    <property type="entry name" value="WD_REPEATS_2"/>
    <property type="match status" value="1"/>
</dbReference>
<proteinExistence type="predicted"/>
<evidence type="ECO:0000259" key="4">
    <source>
        <dbReference type="Pfam" id="PF20703"/>
    </source>
</evidence>
<reference evidence="5" key="1">
    <citation type="submission" date="2021-05" db="EMBL/GenBank/DDBJ databases">
        <authorList>
            <person name="Pietrasiak N."/>
            <person name="Ward R."/>
            <person name="Stajich J.E."/>
            <person name="Kurbessoian T."/>
        </authorList>
    </citation>
    <scope>NUCLEOTIDE SEQUENCE</scope>
    <source>
        <strain evidence="5">HA4357-MV3</strain>
    </source>
</reference>
<dbReference type="InterPro" id="IPR001680">
    <property type="entry name" value="WD40_rpt"/>
</dbReference>
<feature type="domain" description="Anaphase-promoting complex subunit 4-like WD40" evidence="3">
    <location>
        <begin position="1335"/>
        <end position="1419"/>
    </location>
</feature>
<dbReference type="Pfam" id="PF00400">
    <property type="entry name" value="WD40"/>
    <property type="match status" value="3"/>
</dbReference>
<dbReference type="Gene3D" id="3.40.50.300">
    <property type="entry name" value="P-loop containing nucleotide triphosphate hydrolases"/>
    <property type="match status" value="1"/>
</dbReference>
<dbReference type="PANTHER" id="PTHR19879:SF9">
    <property type="entry name" value="TRANSCRIPTION INITIATION FACTOR TFIID SUBUNIT 5"/>
    <property type="match status" value="1"/>
</dbReference>
<dbReference type="InterPro" id="IPR036322">
    <property type="entry name" value="WD40_repeat_dom_sf"/>
</dbReference>
<reference evidence="5" key="2">
    <citation type="journal article" date="2022" name="Microbiol. Resour. Announc.">
        <title>Metagenome Sequencing to Explore Phylogenomics of Terrestrial Cyanobacteria.</title>
        <authorList>
            <person name="Ward R.D."/>
            <person name="Stajich J.E."/>
            <person name="Johansen J.R."/>
            <person name="Huntemann M."/>
            <person name="Clum A."/>
            <person name="Foster B."/>
            <person name="Foster B."/>
            <person name="Roux S."/>
            <person name="Palaniappan K."/>
            <person name="Varghese N."/>
            <person name="Mukherjee S."/>
            <person name="Reddy T.B.K."/>
            <person name="Daum C."/>
            <person name="Copeland A."/>
            <person name="Chen I.A."/>
            <person name="Ivanova N.N."/>
            <person name="Kyrpides N.C."/>
            <person name="Shapiro N."/>
            <person name="Eloe-Fadrosh E.A."/>
            <person name="Pietrasiak N."/>
        </authorList>
    </citation>
    <scope>NUCLEOTIDE SEQUENCE</scope>
    <source>
        <strain evidence="5">HA4357-MV3</strain>
    </source>
</reference>
<dbReference type="GO" id="GO:0006508">
    <property type="term" value="P:proteolysis"/>
    <property type="evidence" value="ECO:0007669"/>
    <property type="project" value="InterPro"/>
</dbReference>
<dbReference type="Pfam" id="PF12894">
    <property type="entry name" value="ANAPC4_WD40"/>
    <property type="match status" value="1"/>
</dbReference>
<dbReference type="Pfam" id="PF00656">
    <property type="entry name" value="Peptidase_C14"/>
    <property type="match status" value="1"/>
</dbReference>
<dbReference type="Pfam" id="PF20703">
    <property type="entry name" value="nSTAND1"/>
    <property type="match status" value="2"/>
</dbReference>
<feature type="domain" description="Peptidase C14 caspase" evidence="2">
    <location>
        <begin position="18"/>
        <end position="270"/>
    </location>
</feature>